<dbReference type="InParanoid" id="A0A3N4KRS2"/>
<feature type="compositionally biased region" description="Low complexity" evidence="1">
    <location>
        <begin position="108"/>
        <end position="117"/>
    </location>
</feature>
<gene>
    <name evidence="3" type="ORF">P167DRAFT_605923</name>
</gene>
<reference evidence="3 4" key="1">
    <citation type="journal article" date="2018" name="Nat. Ecol. Evol.">
        <title>Pezizomycetes genomes reveal the molecular basis of ectomycorrhizal truffle lifestyle.</title>
        <authorList>
            <person name="Murat C."/>
            <person name="Payen T."/>
            <person name="Noel B."/>
            <person name="Kuo A."/>
            <person name="Morin E."/>
            <person name="Chen J."/>
            <person name="Kohler A."/>
            <person name="Krizsan K."/>
            <person name="Balestrini R."/>
            <person name="Da Silva C."/>
            <person name="Montanini B."/>
            <person name="Hainaut M."/>
            <person name="Levati E."/>
            <person name="Barry K.W."/>
            <person name="Belfiori B."/>
            <person name="Cichocki N."/>
            <person name="Clum A."/>
            <person name="Dockter R.B."/>
            <person name="Fauchery L."/>
            <person name="Guy J."/>
            <person name="Iotti M."/>
            <person name="Le Tacon F."/>
            <person name="Lindquist E.A."/>
            <person name="Lipzen A."/>
            <person name="Malagnac F."/>
            <person name="Mello A."/>
            <person name="Molinier V."/>
            <person name="Miyauchi S."/>
            <person name="Poulain J."/>
            <person name="Riccioni C."/>
            <person name="Rubini A."/>
            <person name="Sitrit Y."/>
            <person name="Splivallo R."/>
            <person name="Traeger S."/>
            <person name="Wang M."/>
            <person name="Zifcakova L."/>
            <person name="Wipf D."/>
            <person name="Zambonelli A."/>
            <person name="Paolocci F."/>
            <person name="Nowrousian M."/>
            <person name="Ottonello S."/>
            <person name="Baldrian P."/>
            <person name="Spatafora J.W."/>
            <person name="Henrissat B."/>
            <person name="Nagy L.G."/>
            <person name="Aury J.M."/>
            <person name="Wincker P."/>
            <person name="Grigoriev I.V."/>
            <person name="Bonfante P."/>
            <person name="Martin F.M."/>
        </authorList>
    </citation>
    <scope>NUCLEOTIDE SEQUENCE [LARGE SCALE GENOMIC DNA]</scope>
    <source>
        <strain evidence="3 4">CCBAS932</strain>
    </source>
</reference>
<evidence type="ECO:0000313" key="3">
    <source>
        <dbReference type="EMBL" id="RPB11992.1"/>
    </source>
</evidence>
<accession>A0A3N4KRS2</accession>
<feature type="signal peptide" evidence="2">
    <location>
        <begin position="1"/>
        <end position="24"/>
    </location>
</feature>
<dbReference type="OrthoDB" id="10543211at2759"/>
<dbReference type="AlphaFoldDB" id="A0A3N4KRS2"/>
<keyword evidence="2" id="KW-0732">Signal</keyword>
<evidence type="ECO:0000256" key="1">
    <source>
        <dbReference type="SAM" id="MobiDB-lite"/>
    </source>
</evidence>
<name>A0A3N4KRS2_9PEZI</name>
<feature type="region of interest" description="Disordered" evidence="1">
    <location>
        <begin position="96"/>
        <end position="120"/>
    </location>
</feature>
<dbReference type="EMBL" id="ML119131">
    <property type="protein sequence ID" value="RPB11992.1"/>
    <property type="molecule type" value="Genomic_DNA"/>
</dbReference>
<keyword evidence="4" id="KW-1185">Reference proteome</keyword>
<feature type="region of interest" description="Disordered" evidence="1">
    <location>
        <begin position="138"/>
        <end position="165"/>
    </location>
</feature>
<feature type="chain" id="PRO_5018151197" evidence="2">
    <location>
        <begin position="25"/>
        <end position="165"/>
    </location>
</feature>
<organism evidence="3 4">
    <name type="scientific">Morchella conica CCBAS932</name>
    <dbReference type="NCBI Taxonomy" id="1392247"/>
    <lineage>
        <taxon>Eukaryota</taxon>
        <taxon>Fungi</taxon>
        <taxon>Dikarya</taxon>
        <taxon>Ascomycota</taxon>
        <taxon>Pezizomycotina</taxon>
        <taxon>Pezizomycetes</taxon>
        <taxon>Pezizales</taxon>
        <taxon>Morchellaceae</taxon>
        <taxon>Morchella</taxon>
    </lineage>
</organism>
<evidence type="ECO:0000313" key="4">
    <source>
        <dbReference type="Proteomes" id="UP000277580"/>
    </source>
</evidence>
<sequence length="165" mass="17063">MGISISALIPLILVCCLVIGGVIAFGKIITTPEPQQYSAYYMYSNNYETVPDRSMSVVTTPERVYVPPGDVERGLGMSGGGAMDTGVGGMGYAGGQESRMSGGRESRMSGGMESRMSGQGGMGYMPPGGGREMGGGMGYMPPSDGGREMEMGGEGAGQKQQMAQT</sequence>
<proteinExistence type="predicted"/>
<protein>
    <submittedName>
        <fullName evidence="3">Uncharacterized protein</fullName>
    </submittedName>
</protein>
<dbReference type="Proteomes" id="UP000277580">
    <property type="component" value="Unassembled WGS sequence"/>
</dbReference>
<evidence type="ECO:0000256" key="2">
    <source>
        <dbReference type="SAM" id="SignalP"/>
    </source>
</evidence>